<organism evidence="2 3">
    <name type="scientific">Cronartium quercuum f. sp. fusiforme G11</name>
    <dbReference type="NCBI Taxonomy" id="708437"/>
    <lineage>
        <taxon>Eukaryota</taxon>
        <taxon>Fungi</taxon>
        <taxon>Dikarya</taxon>
        <taxon>Basidiomycota</taxon>
        <taxon>Pucciniomycotina</taxon>
        <taxon>Pucciniomycetes</taxon>
        <taxon>Pucciniales</taxon>
        <taxon>Coleosporiaceae</taxon>
        <taxon>Cronartium</taxon>
    </lineage>
</organism>
<dbReference type="InterPro" id="IPR027417">
    <property type="entry name" value="P-loop_NTPase"/>
</dbReference>
<evidence type="ECO:0008006" key="4">
    <source>
        <dbReference type="Google" id="ProtNLM"/>
    </source>
</evidence>
<dbReference type="Gene3D" id="3.40.50.300">
    <property type="entry name" value="P-loop containing nucleotide triphosphate hydrolases"/>
    <property type="match status" value="1"/>
</dbReference>
<dbReference type="FunFam" id="3.40.50.300:FF:002582">
    <property type="entry name" value="Nicotinamide riboside kinase, variant"/>
    <property type="match status" value="1"/>
</dbReference>
<feature type="compositionally biased region" description="Polar residues" evidence="1">
    <location>
        <begin position="11"/>
        <end position="21"/>
    </location>
</feature>
<keyword evidence="3" id="KW-1185">Reference proteome</keyword>
<name>A0A9P6TAV2_9BASI</name>
<proteinExistence type="predicted"/>
<dbReference type="EMBL" id="MU167284">
    <property type="protein sequence ID" value="KAG0145014.1"/>
    <property type="molecule type" value="Genomic_DNA"/>
</dbReference>
<protein>
    <recommendedName>
        <fullName evidence="4">P-loop containing nucleoside triphosphate hydrolase protein</fullName>
    </recommendedName>
</protein>
<gene>
    <name evidence="2" type="ORF">CROQUDRAFT_716314</name>
</gene>
<comment type="caution">
    <text evidence="2">The sequence shown here is derived from an EMBL/GenBank/DDBJ whole genome shotgun (WGS) entry which is preliminary data.</text>
</comment>
<dbReference type="PANTHER" id="PTHR10285">
    <property type="entry name" value="URIDINE KINASE"/>
    <property type="match status" value="1"/>
</dbReference>
<evidence type="ECO:0000256" key="1">
    <source>
        <dbReference type="SAM" id="MobiDB-lite"/>
    </source>
</evidence>
<dbReference type="OrthoDB" id="10041966at2759"/>
<feature type="region of interest" description="Disordered" evidence="1">
    <location>
        <begin position="1"/>
        <end position="21"/>
    </location>
</feature>
<sequence>MGIEAQAQVLVPTSPSTDPTGAQKTRIVIIAVGGATCSGKTTLSEHLRQILPNSTILHQDDFAPPVEKIPLHPIHNVKDWDDPKGAVDWSRLRSTFQYIREHNGQFPPTHSTHDHLNLQPDIPIPQSFADSWRERFSSLMKSNIETRYVIADGFLLYWDPEVVQNYDVKMFVRESYAVLKERRRVRQIYNTAEGETWIDPPEYWDQIVWPAYLVAHEQMFVNKDVEKGPIDRSHPIAKDLIMLEAQSDAPPTESMRQFVDKTLEAVWAHLHPH</sequence>
<dbReference type="CDD" id="cd02024">
    <property type="entry name" value="NRK1"/>
    <property type="match status" value="1"/>
</dbReference>
<evidence type="ECO:0000313" key="3">
    <source>
        <dbReference type="Proteomes" id="UP000886653"/>
    </source>
</evidence>
<reference evidence="2" key="1">
    <citation type="submission" date="2013-11" db="EMBL/GenBank/DDBJ databases">
        <title>Genome sequence of the fusiform rust pathogen reveals effectors for host alternation and coevolution with pine.</title>
        <authorList>
            <consortium name="DOE Joint Genome Institute"/>
            <person name="Smith K."/>
            <person name="Pendleton A."/>
            <person name="Kubisiak T."/>
            <person name="Anderson C."/>
            <person name="Salamov A."/>
            <person name="Aerts A."/>
            <person name="Riley R."/>
            <person name="Clum A."/>
            <person name="Lindquist E."/>
            <person name="Ence D."/>
            <person name="Campbell M."/>
            <person name="Kronenberg Z."/>
            <person name="Feau N."/>
            <person name="Dhillon B."/>
            <person name="Hamelin R."/>
            <person name="Burleigh J."/>
            <person name="Smith J."/>
            <person name="Yandell M."/>
            <person name="Nelson C."/>
            <person name="Grigoriev I."/>
            <person name="Davis J."/>
        </authorList>
    </citation>
    <scope>NUCLEOTIDE SEQUENCE</scope>
    <source>
        <strain evidence="2">G11</strain>
    </source>
</reference>
<accession>A0A9P6TAV2</accession>
<dbReference type="AlphaFoldDB" id="A0A9P6TAV2"/>
<dbReference type="SUPFAM" id="SSF52540">
    <property type="entry name" value="P-loop containing nucleoside triphosphate hydrolases"/>
    <property type="match status" value="1"/>
</dbReference>
<evidence type="ECO:0000313" key="2">
    <source>
        <dbReference type="EMBL" id="KAG0145014.1"/>
    </source>
</evidence>
<dbReference type="Proteomes" id="UP000886653">
    <property type="component" value="Unassembled WGS sequence"/>
</dbReference>